<dbReference type="FunFam" id="2.60.210.10:FF:000002">
    <property type="entry name" value="E3 ubiquitin-protein ligase"/>
    <property type="match status" value="1"/>
</dbReference>
<dbReference type="AlphaFoldDB" id="L5MBU5"/>
<evidence type="ECO:0000256" key="5">
    <source>
        <dbReference type="RuleBase" id="RU201113"/>
    </source>
</evidence>
<evidence type="ECO:0000313" key="8">
    <source>
        <dbReference type="Proteomes" id="UP000010556"/>
    </source>
</evidence>
<accession>L5MBU5</accession>
<dbReference type="GO" id="GO:0043161">
    <property type="term" value="P:proteasome-mediated ubiquitin-dependent protein catabolic process"/>
    <property type="evidence" value="ECO:0007669"/>
    <property type="project" value="TreeGrafter"/>
</dbReference>
<evidence type="ECO:0000256" key="4">
    <source>
        <dbReference type="ARBA" id="ARBA00022833"/>
    </source>
</evidence>
<keyword evidence="3 5" id="KW-0863">Zinc-finger</keyword>
<dbReference type="InterPro" id="IPR004162">
    <property type="entry name" value="SINA-like_animal"/>
</dbReference>
<keyword evidence="5" id="KW-0833">Ubl conjugation pathway</keyword>
<comment type="domain">
    <text evidence="5">The RING-type zinc finger domain is essential for ubiquitin ligase activity.</text>
</comment>
<evidence type="ECO:0000259" key="6">
    <source>
        <dbReference type="Pfam" id="PF03145"/>
    </source>
</evidence>
<keyword evidence="4 5" id="KW-0862">Zinc</keyword>
<keyword evidence="8" id="KW-1185">Reference proteome</keyword>
<comment type="domain">
    <text evidence="5">The SBD domain (substrate-binding domain) mediates the interaction with substrate proteins. It is related to the TRAF family.</text>
</comment>
<dbReference type="PANTHER" id="PTHR45877:SF5">
    <property type="entry name" value="SEVEN IN ABSENTIA HOMOLOG 3"/>
    <property type="match status" value="1"/>
</dbReference>
<dbReference type="GO" id="GO:0016567">
    <property type="term" value="P:protein ubiquitination"/>
    <property type="evidence" value="ECO:0007669"/>
    <property type="project" value="UniProtKB-UniPathway"/>
</dbReference>
<dbReference type="GO" id="GO:0031624">
    <property type="term" value="F:ubiquitin conjugating enzyme binding"/>
    <property type="evidence" value="ECO:0007669"/>
    <property type="project" value="TreeGrafter"/>
</dbReference>
<organism evidence="7 8">
    <name type="scientific">Myotis davidii</name>
    <name type="common">David's myotis</name>
    <dbReference type="NCBI Taxonomy" id="225400"/>
    <lineage>
        <taxon>Eukaryota</taxon>
        <taxon>Metazoa</taxon>
        <taxon>Chordata</taxon>
        <taxon>Craniata</taxon>
        <taxon>Vertebrata</taxon>
        <taxon>Euteleostomi</taxon>
        <taxon>Mammalia</taxon>
        <taxon>Eutheria</taxon>
        <taxon>Laurasiatheria</taxon>
        <taxon>Chiroptera</taxon>
        <taxon>Yangochiroptera</taxon>
        <taxon>Vespertilionidae</taxon>
        <taxon>Myotis</taxon>
    </lineage>
</organism>
<dbReference type="UniPathway" id="UPA00143"/>
<dbReference type="InterPro" id="IPR018121">
    <property type="entry name" value="7-in-absentia-prot_TRAF-dom"/>
</dbReference>
<dbReference type="EC" id="2.3.2.27" evidence="5"/>
<sequence length="364" mass="40292">MVTMPSRCHAVMAQTLNTGEKGVGTSQTAARRTSCQPRSPRCQQLRLPCGPAQERDKLHTLWSWMPAAAAQVKPPAHGPLQLRLVQVKPAQVLGACGQPEGGILRQEGCLLPETITPQVLLGPFFQNLRVGLLCSQPHSEERGVQSEDWHALRLIGAETCCRHSQAHANNVCFGAVLDLIHLRFQHYKAKRVFAAAGQLVCVVNPTHNLKWEGHLEVVVPHLRQTHRVDILQGAEIVFLATDMHLPAPADWIIMHSCLGHHFLLVLRKQERHEGHPQFFATMMLIGTPTQADCFTYRLELSRNHRRLKWEATPRSVLECVDSVITDGDCLVLNTSLAQLFSDNGSLAIGIAITATEVCSSEAEM</sequence>
<dbReference type="GO" id="GO:0005737">
    <property type="term" value="C:cytoplasm"/>
    <property type="evidence" value="ECO:0007669"/>
    <property type="project" value="InterPro"/>
</dbReference>
<feature type="domain" description="Seven-in-absentia protein TRAF-like" evidence="6">
    <location>
        <begin position="256"/>
        <end position="350"/>
    </location>
</feature>
<evidence type="ECO:0000256" key="2">
    <source>
        <dbReference type="ARBA" id="ARBA00022723"/>
    </source>
</evidence>
<dbReference type="CDD" id="cd03829">
    <property type="entry name" value="Sina"/>
    <property type="match status" value="1"/>
</dbReference>
<reference evidence="8" key="1">
    <citation type="journal article" date="2013" name="Science">
        <title>Comparative analysis of bat genomes provides insight into the evolution of flight and immunity.</title>
        <authorList>
            <person name="Zhang G."/>
            <person name="Cowled C."/>
            <person name="Shi Z."/>
            <person name="Huang Z."/>
            <person name="Bishop-Lilly K.A."/>
            <person name="Fang X."/>
            <person name="Wynne J.W."/>
            <person name="Xiong Z."/>
            <person name="Baker M.L."/>
            <person name="Zhao W."/>
            <person name="Tachedjian M."/>
            <person name="Zhu Y."/>
            <person name="Zhou P."/>
            <person name="Jiang X."/>
            <person name="Ng J."/>
            <person name="Yang L."/>
            <person name="Wu L."/>
            <person name="Xiao J."/>
            <person name="Feng Y."/>
            <person name="Chen Y."/>
            <person name="Sun X."/>
            <person name="Zhang Y."/>
            <person name="Marsh G.A."/>
            <person name="Crameri G."/>
            <person name="Broder C.C."/>
            <person name="Frey K.G."/>
            <person name="Wang L.F."/>
            <person name="Wang J."/>
        </authorList>
    </citation>
    <scope>NUCLEOTIDE SEQUENCE [LARGE SCALE GENOMIC DNA]</scope>
</reference>
<dbReference type="PANTHER" id="PTHR45877">
    <property type="entry name" value="E3 UBIQUITIN-PROTEIN LIGASE SIAH2"/>
    <property type="match status" value="1"/>
</dbReference>
<comment type="catalytic activity">
    <reaction evidence="5">
        <text>S-ubiquitinyl-[E2 ubiquitin-conjugating enzyme]-L-cysteine + [acceptor protein]-L-lysine = [E2 ubiquitin-conjugating enzyme]-L-cysteine + N(6)-ubiquitinyl-[acceptor protein]-L-lysine.</text>
        <dbReference type="EC" id="2.3.2.27"/>
    </reaction>
</comment>
<name>L5MBU5_MYODS</name>
<dbReference type="Proteomes" id="UP000010556">
    <property type="component" value="Unassembled WGS sequence"/>
</dbReference>
<dbReference type="Gene3D" id="2.60.210.10">
    <property type="entry name" value="Apoptosis, Tumor Necrosis Factor Receptor Associated Protein 2, Chain A"/>
    <property type="match status" value="1"/>
</dbReference>
<dbReference type="SUPFAM" id="SSF49599">
    <property type="entry name" value="TRAF domain-like"/>
    <property type="match status" value="1"/>
</dbReference>
<comment type="similarity">
    <text evidence="1 5">Belongs to the SINA (Seven in absentia) family.</text>
</comment>
<dbReference type="GO" id="GO:0008270">
    <property type="term" value="F:zinc ion binding"/>
    <property type="evidence" value="ECO:0007669"/>
    <property type="project" value="UniProtKB-KW"/>
</dbReference>
<dbReference type="InterPro" id="IPR008974">
    <property type="entry name" value="TRAF-like"/>
</dbReference>
<evidence type="ECO:0000256" key="3">
    <source>
        <dbReference type="ARBA" id="ARBA00022771"/>
    </source>
</evidence>
<gene>
    <name evidence="7" type="ORF">MDA_GLEAN10005778</name>
</gene>
<comment type="pathway">
    <text evidence="5">Protein modification; protein ubiquitination.</text>
</comment>
<evidence type="ECO:0000313" key="7">
    <source>
        <dbReference type="EMBL" id="ELK35208.1"/>
    </source>
</evidence>
<comment type="function">
    <text evidence="5">E3 ubiquitin-protein ligase that mediates ubiquitination and subsequent proteasomal degradation of target proteins. E3 ubiquitin ligases accept ubiquitin from an E2 ubiquitin-conjugating enzyme in the form of a thioester and then directly transfers the ubiquitin to targeted substrates.</text>
</comment>
<protein>
    <recommendedName>
        <fullName evidence="5">E3 ubiquitin-protein ligase</fullName>
        <ecNumber evidence="5">2.3.2.27</ecNumber>
    </recommendedName>
</protein>
<keyword evidence="2 5" id="KW-0479">Metal-binding</keyword>
<dbReference type="Pfam" id="PF03145">
    <property type="entry name" value="Sina_TRAF"/>
    <property type="match status" value="1"/>
</dbReference>
<dbReference type="GO" id="GO:0061630">
    <property type="term" value="F:ubiquitin protein ligase activity"/>
    <property type="evidence" value="ECO:0007669"/>
    <property type="project" value="UniProtKB-EC"/>
</dbReference>
<proteinExistence type="inferred from homology"/>
<evidence type="ECO:0000256" key="1">
    <source>
        <dbReference type="ARBA" id="ARBA00009119"/>
    </source>
</evidence>
<dbReference type="EMBL" id="KB102547">
    <property type="protein sequence ID" value="ELK35208.1"/>
    <property type="molecule type" value="Genomic_DNA"/>
</dbReference>